<keyword evidence="6" id="KW-0812">Transmembrane</keyword>
<dbReference type="GO" id="GO:0016020">
    <property type="term" value="C:membrane"/>
    <property type="evidence" value="ECO:0007669"/>
    <property type="project" value="UniProtKB-SubCell"/>
</dbReference>
<dbReference type="InterPro" id="IPR013783">
    <property type="entry name" value="Ig-like_fold"/>
</dbReference>
<dbReference type="InterPro" id="IPR015631">
    <property type="entry name" value="CD2/SLAM_rcpt"/>
</dbReference>
<dbReference type="InterPro" id="IPR013106">
    <property type="entry name" value="Ig_V-set"/>
</dbReference>
<accession>H3K0J4</accession>
<evidence type="ECO:0000313" key="9">
    <source>
        <dbReference type="EMBL" id="BAL63124.1"/>
    </source>
</evidence>
<feature type="transmembrane region" description="Helical" evidence="6">
    <location>
        <begin position="219"/>
        <end position="241"/>
    </location>
</feature>
<organism evidence="9">
    <name type="scientific">Carassius langsdorfii</name>
    <name type="common">Japanese silver crucian carp</name>
    <name type="synonym">Carassius auratus langsdorfii</name>
    <dbReference type="NCBI Taxonomy" id="138676"/>
    <lineage>
        <taxon>Eukaryota</taxon>
        <taxon>Metazoa</taxon>
        <taxon>Chordata</taxon>
        <taxon>Craniata</taxon>
        <taxon>Vertebrata</taxon>
        <taxon>Euteleostomi</taxon>
        <taxon>Actinopterygii</taxon>
        <taxon>Neopterygii</taxon>
        <taxon>Teleostei</taxon>
        <taxon>Ostariophysi</taxon>
        <taxon>Cypriniformes</taxon>
        <taxon>Cyprinidae</taxon>
        <taxon>Cyprininae</taxon>
        <taxon>Carassius</taxon>
    </lineage>
</organism>
<reference evidence="9" key="1">
    <citation type="submission" date="2011-08" db="EMBL/GenBank/DDBJ databases">
        <title>Diversity of CD2 subset receptors in cyprinid fishes.</title>
        <authorList>
            <person name="Sameshima S."/>
            <person name="Nakao M."/>
            <person name="Somamoto T."/>
        </authorList>
    </citation>
    <scope>NUCLEOTIDE SEQUENCE</scope>
    <source>
        <strain evidence="9">S3n</strain>
        <tissue evidence="9">Spleen</tissue>
    </source>
</reference>
<keyword evidence="9" id="KW-0675">Receptor</keyword>
<dbReference type="EMBL" id="AB666461">
    <property type="protein sequence ID" value="BAL63124.1"/>
    <property type="molecule type" value="mRNA"/>
</dbReference>
<evidence type="ECO:0000259" key="8">
    <source>
        <dbReference type="Pfam" id="PF07686"/>
    </source>
</evidence>
<name>H3K0J4_CARLG</name>
<sequence length="337" mass="37539">MTVNRLLFLLIFIWTSKTGFSAEISVFVQTGASVQLDIQTQQLPEFDILAWTNDKSDSIVRYNSDSKRVTPHDSYKDRVFFNDATLSLTLKNMQKTDSGLYTARTIGLKTTDLVSYRVSVIDSVEAPVLTVNSNWSSSDSCTVNFTCRAHELMINSSYQNNRCSPQEVTSQINTLILDCSDEYIICNHSNPVSWKQDRINITRLCDDKNGISKSDSSRLAIGVGSVAGCIFLLCVSAAVCFKYKKGAPEEVEGNTVYAQVEAQEMQKLSSDCNPYDIPDRVQAETQEETGDKQPSTTYCTVGQHQNPPVHSETDHTIYSAVFKQQNKKPPVISTSDT</sequence>
<proteinExistence type="evidence at transcript level"/>
<keyword evidence="3 6" id="KW-0472">Membrane</keyword>
<feature type="signal peptide" evidence="7">
    <location>
        <begin position="1"/>
        <end position="21"/>
    </location>
</feature>
<dbReference type="PANTHER" id="PTHR12080">
    <property type="entry name" value="SIGNALING LYMPHOCYTIC ACTIVATION MOLECULE"/>
    <property type="match status" value="1"/>
</dbReference>
<feature type="compositionally biased region" description="Polar residues" evidence="5">
    <location>
        <begin position="292"/>
        <end position="308"/>
    </location>
</feature>
<comment type="subcellular location">
    <subcellularLocation>
        <location evidence="1">Membrane</location>
    </subcellularLocation>
</comment>
<gene>
    <name evidence="9" type="primary">caauCD2f-1</name>
</gene>
<keyword evidence="2 7" id="KW-0732">Signal</keyword>
<evidence type="ECO:0000256" key="5">
    <source>
        <dbReference type="SAM" id="MobiDB-lite"/>
    </source>
</evidence>
<evidence type="ECO:0000256" key="6">
    <source>
        <dbReference type="SAM" id="Phobius"/>
    </source>
</evidence>
<dbReference type="Pfam" id="PF07686">
    <property type="entry name" value="V-set"/>
    <property type="match status" value="1"/>
</dbReference>
<feature type="domain" description="Immunoglobulin V-set" evidence="8">
    <location>
        <begin position="25"/>
        <end position="104"/>
    </location>
</feature>
<evidence type="ECO:0000256" key="7">
    <source>
        <dbReference type="SAM" id="SignalP"/>
    </source>
</evidence>
<dbReference type="SUPFAM" id="SSF48726">
    <property type="entry name" value="Immunoglobulin"/>
    <property type="match status" value="1"/>
</dbReference>
<dbReference type="InterPro" id="IPR036179">
    <property type="entry name" value="Ig-like_dom_sf"/>
</dbReference>
<keyword evidence="4" id="KW-0325">Glycoprotein</keyword>
<evidence type="ECO:0000256" key="2">
    <source>
        <dbReference type="ARBA" id="ARBA00022729"/>
    </source>
</evidence>
<keyword evidence="6" id="KW-1133">Transmembrane helix</keyword>
<feature type="chain" id="PRO_5003588577" evidence="7">
    <location>
        <begin position="22"/>
        <end position="337"/>
    </location>
</feature>
<protein>
    <submittedName>
        <fullName evidence="9">CD2 family receptor</fullName>
    </submittedName>
</protein>
<dbReference type="PANTHER" id="PTHR12080:SF56">
    <property type="entry name" value="NATURAL KILLER CELL RECEPTOR 2B4"/>
    <property type="match status" value="1"/>
</dbReference>
<evidence type="ECO:0000256" key="4">
    <source>
        <dbReference type="ARBA" id="ARBA00023180"/>
    </source>
</evidence>
<feature type="region of interest" description="Disordered" evidence="5">
    <location>
        <begin position="283"/>
        <end position="313"/>
    </location>
</feature>
<evidence type="ECO:0000256" key="1">
    <source>
        <dbReference type="ARBA" id="ARBA00004370"/>
    </source>
</evidence>
<evidence type="ECO:0000256" key="3">
    <source>
        <dbReference type="ARBA" id="ARBA00023136"/>
    </source>
</evidence>
<dbReference type="Gene3D" id="2.60.40.10">
    <property type="entry name" value="Immunoglobulins"/>
    <property type="match status" value="1"/>
</dbReference>
<dbReference type="AlphaFoldDB" id="H3K0J4"/>